<comment type="caution">
    <text evidence="2">The sequence shown here is derived from an EMBL/GenBank/DDBJ whole genome shotgun (WGS) entry which is preliminary data.</text>
</comment>
<feature type="chain" id="PRO_5031213868" evidence="1">
    <location>
        <begin position="23"/>
        <end position="42"/>
    </location>
</feature>
<dbReference type="EMBL" id="JACHLL010000004">
    <property type="protein sequence ID" value="MBB6342336.1"/>
    <property type="molecule type" value="Genomic_DNA"/>
</dbReference>
<feature type="signal peptide" evidence="1">
    <location>
        <begin position="1"/>
        <end position="22"/>
    </location>
</feature>
<name>A0A7X0EV92_9PSED</name>
<evidence type="ECO:0000313" key="2">
    <source>
        <dbReference type="EMBL" id="MBB6342336.1"/>
    </source>
</evidence>
<gene>
    <name evidence="2" type="ORF">HNP49_002518</name>
</gene>
<evidence type="ECO:0000256" key="1">
    <source>
        <dbReference type="SAM" id="SignalP"/>
    </source>
</evidence>
<reference evidence="2 3" key="1">
    <citation type="submission" date="2020-08" db="EMBL/GenBank/DDBJ databases">
        <title>Functional genomics of gut bacteria from endangered species of beetles.</title>
        <authorList>
            <person name="Carlos-Shanley C."/>
        </authorList>
    </citation>
    <scope>NUCLEOTIDE SEQUENCE [LARGE SCALE GENOMIC DNA]</scope>
    <source>
        <strain evidence="2 3">S00202</strain>
    </source>
</reference>
<dbReference type="AlphaFoldDB" id="A0A7X0EV92"/>
<protein>
    <submittedName>
        <fullName evidence="2">Uncharacterized protein</fullName>
    </submittedName>
</protein>
<dbReference type="RefSeq" id="WP_260407162.1">
    <property type="nucleotide sequence ID" value="NZ_JACHLL010000004.1"/>
</dbReference>
<proteinExistence type="predicted"/>
<accession>A0A7X0EV92</accession>
<dbReference type="Proteomes" id="UP000557193">
    <property type="component" value="Unassembled WGS sequence"/>
</dbReference>
<keyword evidence="3" id="KW-1185">Reference proteome</keyword>
<sequence>MFKHTLQPLLWFCLLSSTLALASGLALSAASITPQLHCQTTR</sequence>
<keyword evidence="1" id="KW-0732">Signal</keyword>
<organism evidence="2 3">
    <name type="scientific">Pseudomonas fluvialis</name>
    <dbReference type="NCBI Taxonomy" id="1793966"/>
    <lineage>
        <taxon>Bacteria</taxon>
        <taxon>Pseudomonadati</taxon>
        <taxon>Pseudomonadota</taxon>
        <taxon>Gammaproteobacteria</taxon>
        <taxon>Pseudomonadales</taxon>
        <taxon>Pseudomonadaceae</taxon>
        <taxon>Pseudomonas</taxon>
    </lineage>
</organism>
<evidence type="ECO:0000313" key="3">
    <source>
        <dbReference type="Proteomes" id="UP000557193"/>
    </source>
</evidence>